<dbReference type="EMBL" id="JADIKE010000027">
    <property type="protein sequence ID" value="MBM7124559.1"/>
    <property type="molecule type" value="Genomic_DNA"/>
</dbReference>
<proteinExistence type="predicted"/>
<sequence>MIRVTLGDLAYWDGTVAFSEKTISRVKDALKRPSGNPSYRPQFVFGLVKDYYHLILQRYSRGDCGFRCN</sequence>
<dbReference type="RefSeq" id="WP_204680081.1">
    <property type="nucleotide sequence ID" value="NZ_BSNR01000030.1"/>
</dbReference>
<protein>
    <submittedName>
        <fullName evidence="1">DUF1910 domain-containing protein</fullName>
    </submittedName>
</protein>
<evidence type="ECO:0000313" key="1">
    <source>
        <dbReference type="EMBL" id="MBM7124559.1"/>
    </source>
</evidence>
<name>A0ABS2JZY1_9GAMM</name>
<reference evidence="1" key="1">
    <citation type="submission" date="2020-10" db="EMBL/GenBank/DDBJ databases">
        <title>Phylogeny of dyella-like bacteria.</title>
        <authorList>
            <person name="Fu J."/>
        </authorList>
    </citation>
    <scope>NUCLEOTIDE SEQUENCE</scope>
    <source>
        <strain evidence="1">DHOC52</strain>
    </source>
</reference>
<comment type="caution">
    <text evidence="1">The sequence shown here is derived from an EMBL/GenBank/DDBJ whole genome shotgun (WGS) entry which is preliminary data.</text>
</comment>
<dbReference type="Proteomes" id="UP001430149">
    <property type="component" value="Unassembled WGS sequence"/>
</dbReference>
<keyword evidence="2" id="KW-1185">Reference proteome</keyword>
<gene>
    <name evidence="1" type="ORF">ISP19_04145</name>
</gene>
<evidence type="ECO:0000313" key="2">
    <source>
        <dbReference type="Proteomes" id="UP001430149"/>
    </source>
</evidence>
<accession>A0ABS2JZY1</accession>
<organism evidence="1 2">
    <name type="scientific">Dyella flava</name>
    <dbReference type="NCBI Taxonomy" id="1920170"/>
    <lineage>
        <taxon>Bacteria</taxon>
        <taxon>Pseudomonadati</taxon>
        <taxon>Pseudomonadota</taxon>
        <taxon>Gammaproteobacteria</taxon>
        <taxon>Lysobacterales</taxon>
        <taxon>Rhodanobacteraceae</taxon>
        <taxon>Dyella</taxon>
    </lineage>
</organism>